<keyword evidence="3" id="KW-0808">Transferase</keyword>
<keyword evidence="6" id="KW-1133">Transmembrane helix</keyword>
<gene>
    <name evidence="10" type="primary">LOC116291230</name>
</gene>
<accession>A0A6P8HES5</accession>
<dbReference type="InterPro" id="IPR003378">
    <property type="entry name" value="Fringe-like_glycosylTrfase"/>
</dbReference>
<dbReference type="Pfam" id="PF02434">
    <property type="entry name" value="Fringe"/>
    <property type="match status" value="1"/>
</dbReference>
<keyword evidence="5" id="KW-0735">Signal-anchor</keyword>
<evidence type="ECO:0000256" key="6">
    <source>
        <dbReference type="ARBA" id="ARBA00022989"/>
    </source>
</evidence>
<evidence type="ECO:0000256" key="1">
    <source>
        <dbReference type="ARBA" id="ARBA00004606"/>
    </source>
</evidence>
<keyword evidence="7" id="KW-0472">Membrane</keyword>
<keyword evidence="2" id="KW-0328">Glycosyltransferase</keyword>
<dbReference type="Gene3D" id="3.90.550.50">
    <property type="match status" value="1"/>
</dbReference>
<comment type="subcellular location">
    <subcellularLocation>
        <location evidence="1">Membrane</location>
        <topology evidence="1">Single-pass type II membrane protein</topology>
    </subcellularLocation>
</comment>
<evidence type="ECO:0000256" key="5">
    <source>
        <dbReference type="ARBA" id="ARBA00022968"/>
    </source>
</evidence>
<reference evidence="10" key="1">
    <citation type="submission" date="2025-08" db="UniProtKB">
        <authorList>
            <consortium name="RefSeq"/>
        </authorList>
    </citation>
    <scope>IDENTIFICATION</scope>
    <source>
        <tissue evidence="10">Tentacle</tissue>
    </source>
</reference>
<evidence type="ECO:0000256" key="7">
    <source>
        <dbReference type="ARBA" id="ARBA00023136"/>
    </source>
</evidence>
<evidence type="ECO:0000256" key="3">
    <source>
        <dbReference type="ARBA" id="ARBA00022679"/>
    </source>
</evidence>
<proteinExistence type="predicted"/>
<dbReference type="AlphaFoldDB" id="A0A6P8HES5"/>
<dbReference type="GeneID" id="116291230"/>
<dbReference type="RefSeq" id="XP_031554231.1">
    <property type="nucleotide sequence ID" value="XM_031698371.1"/>
</dbReference>
<dbReference type="InParanoid" id="A0A6P8HES5"/>
<evidence type="ECO:0000259" key="8">
    <source>
        <dbReference type="Pfam" id="PF02434"/>
    </source>
</evidence>
<evidence type="ECO:0000256" key="2">
    <source>
        <dbReference type="ARBA" id="ARBA00022676"/>
    </source>
</evidence>
<dbReference type="Proteomes" id="UP000515163">
    <property type="component" value="Unplaced"/>
</dbReference>
<evidence type="ECO:0000313" key="9">
    <source>
        <dbReference type="Proteomes" id="UP000515163"/>
    </source>
</evidence>
<dbReference type="GO" id="GO:0016757">
    <property type="term" value="F:glycosyltransferase activity"/>
    <property type="evidence" value="ECO:0007669"/>
    <property type="project" value="UniProtKB-KW"/>
</dbReference>
<dbReference type="KEGG" id="aten:116291230"/>
<dbReference type="GO" id="GO:0016020">
    <property type="term" value="C:membrane"/>
    <property type="evidence" value="ECO:0007669"/>
    <property type="project" value="UniProtKB-SubCell"/>
</dbReference>
<organism evidence="9 10">
    <name type="scientific">Actinia tenebrosa</name>
    <name type="common">Australian red waratah sea anemone</name>
    <dbReference type="NCBI Taxonomy" id="6105"/>
    <lineage>
        <taxon>Eukaryota</taxon>
        <taxon>Metazoa</taxon>
        <taxon>Cnidaria</taxon>
        <taxon>Anthozoa</taxon>
        <taxon>Hexacorallia</taxon>
        <taxon>Actiniaria</taxon>
        <taxon>Actiniidae</taxon>
        <taxon>Actinia</taxon>
    </lineage>
</organism>
<sequence length="120" mass="13806">MVPYFSGEKAFPDTCSRIGVPDDCVIGFISEYLLNVKLKEIHLFHSHLEWLGYIPEHTFHDQVSFSHGILGGMRNHIQIDGPFSIREDASRFMSLHCYLYPHTSWCPGNQNRQRGLKNNG</sequence>
<protein>
    <submittedName>
        <fullName evidence="10">Beta-1,3-N-acetylglucosaminyltransferase lunatic fringe-like</fullName>
    </submittedName>
</protein>
<keyword evidence="9" id="KW-1185">Reference proteome</keyword>
<keyword evidence="4" id="KW-0812">Transmembrane</keyword>
<name>A0A6P8HES5_ACTTE</name>
<evidence type="ECO:0000313" key="10">
    <source>
        <dbReference type="RefSeq" id="XP_031554231.1"/>
    </source>
</evidence>
<dbReference type="OrthoDB" id="8959630at2759"/>
<evidence type="ECO:0000256" key="4">
    <source>
        <dbReference type="ARBA" id="ARBA00022692"/>
    </source>
</evidence>
<feature type="domain" description="Fringe-like glycosyltransferase" evidence="8">
    <location>
        <begin position="1"/>
        <end position="91"/>
    </location>
</feature>